<dbReference type="PANTHER" id="PTHR37302:SF3">
    <property type="entry name" value="DAMAGE-INDUCIBLE PROTEIN DINB"/>
    <property type="match status" value="1"/>
</dbReference>
<evidence type="ECO:0000256" key="4">
    <source>
        <dbReference type="SAM" id="MobiDB-lite"/>
    </source>
</evidence>
<feature type="binding site" evidence="3">
    <location>
        <position position="49"/>
    </location>
    <ligand>
        <name>a divalent metal cation</name>
        <dbReference type="ChEBI" id="CHEBI:60240"/>
    </ligand>
</feature>
<dbReference type="SUPFAM" id="SSF109854">
    <property type="entry name" value="DinB/YfiT-like putative metalloenzymes"/>
    <property type="match status" value="1"/>
</dbReference>
<gene>
    <name evidence="5" type="ORF">FO440_09355</name>
</gene>
<sequence length="192" mass="21968">MNKAYFTALAAYNSWANAKAMSWLLQISDEQWEQINASSFSSVKQTAVHIASAEKIWIDFWTKAPNPVYLSSYFQGSRQELIDIWEETSVGMQYFIENHPEENLHDPVTFVYPNGRTSQMVYWQTFAHIMNHSTYHRGQLVTLLRQAGYSQFSSIDMATYFIMSSSAVSLPAHANTGNRDTATKDTSLRISR</sequence>
<evidence type="ECO:0000256" key="3">
    <source>
        <dbReference type="PIRSR" id="PIRSR607837-1"/>
    </source>
</evidence>
<name>A0A556MWW6_9SPHI</name>
<evidence type="ECO:0000256" key="1">
    <source>
        <dbReference type="ARBA" id="ARBA00008635"/>
    </source>
</evidence>
<feature type="compositionally biased region" description="Basic and acidic residues" evidence="4">
    <location>
        <begin position="181"/>
        <end position="192"/>
    </location>
</feature>
<dbReference type="GO" id="GO:0046872">
    <property type="term" value="F:metal ion binding"/>
    <property type="evidence" value="ECO:0007669"/>
    <property type="project" value="UniProtKB-KW"/>
</dbReference>
<dbReference type="Proteomes" id="UP000318733">
    <property type="component" value="Unassembled WGS sequence"/>
</dbReference>
<dbReference type="PANTHER" id="PTHR37302">
    <property type="entry name" value="SLR1116 PROTEIN"/>
    <property type="match status" value="1"/>
</dbReference>
<dbReference type="AlphaFoldDB" id="A0A556MWW6"/>
<dbReference type="InterPro" id="IPR034660">
    <property type="entry name" value="DinB/YfiT-like"/>
</dbReference>
<protein>
    <submittedName>
        <fullName evidence="5">Damage-inducible protein DinB</fullName>
    </submittedName>
</protein>
<dbReference type="Pfam" id="PF05163">
    <property type="entry name" value="DinB"/>
    <property type="match status" value="1"/>
</dbReference>
<accession>A0A556MWW6</accession>
<feature type="binding site" evidence="3">
    <location>
        <position position="136"/>
    </location>
    <ligand>
        <name>a divalent metal cation</name>
        <dbReference type="ChEBI" id="CHEBI:60240"/>
    </ligand>
</feature>
<dbReference type="OrthoDB" id="9811413at2"/>
<evidence type="ECO:0000256" key="2">
    <source>
        <dbReference type="ARBA" id="ARBA00022723"/>
    </source>
</evidence>
<feature type="region of interest" description="Disordered" evidence="4">
    <location>
        <begin position="173"/>
        <end position="192"/>
    </location>
</feature>
<reference evidence="5 6" key="1">
    <citation type="submission" date="2019-07" db="EMBL/GenBank/DDBJ databases">
        <authorList>
            <person name="Huq M.A."/>
        </authorList>
    </citation>
    <scope>NUCLEOTIDE SEQUENCE [LARGE SCALE GENOMIC DNA]</scope>
    <source>
        <strain evidence="5 6">MAH-19</strain>
    </source>
</reference>
<evidence type="ECO:0000313" key="6">
    <source>
        <dbReference type="Proteomes" id="UP000318733"/>
    </source>
</evidence>
<comment type="similarity">
    <text evidence="1">Belongs to the DinB family.</text>
</comment>
<feature type="binding site" evidence="3">
    <location>
        <position position="132"/>
    </location>
    <ligand>
        <name>a divalent metal cation</name>
        <dbReference type="ChEBI" id="CHEBI:60240"/>
    </ligand>
</feature>
<organism evidence="5 6">
    <name type="scientific">Mucilaginibacter corticis</name>
    <dbReference type="NCBI Taxonomy" id="2597670"/>
    <lineage>
        <taxon>Bacteria</taxon>
        <taxon>Pseudomonadati</taxon>
        <taxon>Bacteroidota</taxon>
        <taxon>Sphingobacteriia</taxon>
        <taxon>Sphingobacteriales</taxon>
        <taxon>Sphingobacteriaceae</taxon>
        <taxon>Mucilaginibacter</taxon>
    </lineage>
</organism>
<dbReference type="Gene3D" id="1.20.120.450">
    <property type="entry name" value="dinb family like domain"/>
    <property type="match status" value="1"/>
</dbReference>
<keyword evidence="2 3" id="KW-0479">Metal-binding</keyword>
<comment type="caution">
    <text evidence="5">The sequence shown here is derived from an EMBL/GenBank/DDBJ whole genome shotgun (WGS) entry which is preliminary data.</text>
</comment>
<proteinExistence type="inferred from homology"/>
<dbReference type="InterPro" id="IPR007837">
    <property type="entry name" value="DinB"/>
</dbReference>
<dbReference type="EMBL" id="VLPK01000001">
    <property type="protein sequence ID" value="TSJ44365.1"/>
    <property type="molecule type" value="Genomic_DNA"/>
</dbReference>
<evidence type="ECO:0000313" key="5">
    <source>
        <dbReference type="EMBL" id="TSJ44365.1"/>
    </source>
</evidence>
<dbReference type="RefSeq" id="WP_144247926.1">
    <property type="nucleotide sequence ID" value="NZ_VLPK01000001.1"/>
</dbReference>
<keyword evidence="6" id="KW-1185">Reference proteome</keyword>